<sequence length="73" mass="8523">MDQVLSTVDIIVRKVFQSFVHLSLKPHFGSWSDATSVEQDIHSSKYFTQNCSSYFRTIYTTIFQSLKPPKELY</sequence>
<protein>
    <submittedName>
        <fullName evidence="1">Uncharacterized protein</fullName>
    </submittedName>
</protein>
<dbReference type="Proteomes" id="UP001283361">
    <property type="component" value="Unassembled WGS sequence"/>
</dbReference>
<dbReference type="EMBL" id="JAWDGP010004468">
    <property type="protein sequence ID" value="KAK3764139.1"/>
    <property type="molecule type" value="Genomic_DNA"/>
</dbReference>
<evidence type="ECO:0000313" key="2">
    <source>
        <dbReference type="Proteomes" id="UP001283361"/>
    </source>
</evidence>
<gene>
    <name evidence="1" type="ORF">RRG08_039308</name>
</gene>
<proteinExistence type="predicted"/>
<organism evidence="1 2">
    <name type="scientific">Elysia crispata</name>
    <name type="common">lettuce slug</name>
    <dbReference type="NCBI Taxonomy" id="231223"/>
    <lineage>
        <taxon>Eukaryota</taxon>
        <taxon>Metazoa</taxon>
        <taxon>Spiralia</taxon>
        <taxon>Lophotrochozoa</taxon>
        <taxon>Mollusca</taxon>
        <taxon>Gastropoda</taxon>
        <taxon>Heterobranchia</taxon>
        <taxon>Euthyneura</taxon>
        <taxon>Panpulmonata</taxon>
        <taxon>Sacoglossa</taxon>
        <taxon>Placobranchoidea</taxon>
        <taxon>Plakobranchidae</taxon>
        <taxon>Elysia</taxon>
    </lineage>
</organism>
<reference evidence="1" key="1">
    <citation type="journal article" date="2023" name="G3 (Bethesda)">
        <title>A reference genome for the long-term kleptoplast-retaining sea slug Elysia crispata morphotype clarki.</title>
        <authorList>
            <person name="Eastman K.E."/>
            <person name="Pendleton A.L."/>
            <person name="Shaikh M.A."/>
            <person name="Suttiyut T."/>
            <person name="Ogas R."/>
            <person name="Tomko P."/>
            <person name="Gavelis G."/>
            <person name="Widhalm J.R."/>
            <person name="Wisecaver J.H."/>
        </authorList>
    </citation>
    <scope>NUCLEOTIDE SEQUENCE</scope>
    <source>
        <strain evidence="1">ECLA1</strain>
    </source>
</reference>
<comment type="caution">
    <text evidence="1">The sequence shown here is derived from an EMBL/GenBank/DDBJ whole genome shotgun (WGS) entry which is preliminary data.</text>
</comment>
<dbReference type="AlphaFoldDB" id="A0AAE0Z7B6"/>
<name>A0AAE0Z7B6_9GAST</name>
<accession>A0AAE0Z7B6</accession>
<keyword evidence="2" id="KW-1185">Reference proteome</keyword>
<evidence type="ECO:0000313" key="1">
    <source>
        <dbReference type="EMBL" id="KAK3764139.1"/>
    </source>
</evidence>